<reference evidence="1" key="2">
    <citation type="journal article" date="2020" name="Nat. Commun.">
        <title>Large-scale genome sequencing of mycorrhizal fungi provides insights into the early evolution of symbiotic traits.</title>
        <authorList>
            <person name="Miyauchi S."/>
            <person name="Kiss E."/>
            <person name="Kuo A."/>
            <person name="Drula E."/>
            <person name="Kohler A."/>
            <person name="Sanchez-Garcia M."/>
            <person name="Morin E."/>
            <person name="Andreopoulos B."/>
            <person name="Barry K.W."/>
            <person name="Bonito G."/>
            <person name="Buee M."/>
            <person name="Carver A."/>
            <person name="Chen C."/>
            <person name="Cichocki N."/>
            <person name="Clum A."/>
            <person name="Culley D."/>
            <person name="Crous P.W."/>
            <person name="Fauchery L."/>
            <person name="Girlanda M."/>
            <person name="Hayes R.D."/>
            <person name="Keri Z."/>
            <person name="LaButti K."/>
            <person name="Lipzen A."/>
            <person name="Lombard V."/>
            <person name="Magnuson J."/>
            <person name="Maillard F."/>
            <person name="Murat C."/>
            <person name="Nolan M."/>
            <person name="Ohm R.A."/>
            <person name="Pangilinan J."/>
            <person name="Pereira M.F."/>
            <person name="Perotto S."/>
            <person name="Peter M."/>
            <person name="Pfister S."/>
            <person name="Riley R."/>
            <person name="Sitrit Y."/>
            <person name="Stielow J.B."/>
            <person name="Szollosi G."/>
            <person name="Zifcakova L."/>
            <person name="Stursova M."/>
            <person name="Spatafora J.W."/>
            <person name="Tedersoo L."/>
            <person name="Vaario L.M."/>
            <person name="Yamada A."/>
            <person name="Yan M."/>
            <person name="Wang P."/>
            <person name="Xu J."/>
            <person name="Bruns T."/>
            <person name="Baldrian P."/>
            <person name="Vilgalys R."/>
            <person name="Dunand C."/>
            <person name="Henrissat B."/>
            <person name="Grigoriev I.V."/>
            <person name="Hibbett D."/>
            <person name="Nagy L.G."/>
            <person name="Martin F.M."/>
        </authorList>
    </citation>
    <scope>NUCLEOTIDE SEQUENCE</scope>
    <source>
        <strain evidence="1">Prilba</strain>
    </source>
</reference>
<keyword evidence="2" id="KW-1185">Reference proteome</keyword>
<organism evidence="1 2">
    <name type="scientific">Russula ochroleuca</name>
    <dbReference type="NCBI Taxonomy" id="152965"/>
    <lineage>
        <taxon>Eukaryota</taxon>
        <taxon>Fungi</taxon>
        <taxon>Dikarya</taxon>
        <taxon>Basidiomycota</taxon>
        <taxon>Agaricomycotina</taxon>
        <taxon>Agaricomycetes</taxon>
        <taxon>Russulales</taxon>
        <taxon>Russulaceae</taxon>
        <taxon>Russula</taxon>
    </lineage>
</organism>
<dbReference type="Proteomes" id="UP000759537">
    <property type="component" value="Unassembled WGS sequence"/>
</dbReference>
<reference evidence="1" key="1">
    <citation type="submission" date="2019-10" db="EMBL/GenBank/DDBJ databases">
        <authorList>
            <consortium name="DOE Joint Genome Institute"/>
            <person name="Kuo A."/>
            <person name="Miyauchi S."/>
            <person name="Kiss E."/>
            <person name="Drula E."/>
            <person name="Kohler A."/>
            <person name="Sanchez-Garcia M."/>
            <person name="Andreopoulos B."/>
            <person name="Barry K.W."/>
            <person name="Bonito G."/>
            <person name="Buee M."/>
            <person name="Carver A."/>
            <person name="Chen C."/>
            <person name="Cichocki N."/>
            <person name="Clum A."/>
            <person name="Culley D."/>
            <person name="Crous P.W."/>
            <person name="Fauchery L."/>
            <person name="Girlanda M."/>
            <person name="Hayes R."/>
            <person name="Keri Z."/>
            <person name="LaButti K."/>
            <person name="Lipzen A."/>
            <person name="Lombard V."/>
            <person name="Magnuson J."/>
            <person name="Maillard F."/>
            <person name="Morin E."/>
            <person name="Murat C."/>
            <person name="Nolan M."/>
            <person name="Ohm R."/>
            <person name="Pangilinan J."/>
            <person name="Pereira M."/>
            <person name="Perotto S."/>
            <person name="Peter M."/>
            <person name="Riley R."/>
            <person name="Sitrit Y."/>
            <person name="Stielow B."/>
            <person name="Szollosi G."/>
            <person name="Zifcakova L."/>
            <person name="Stursova M."/>
            <person name="Spatafora J.W."/>
            <person name="Tedersoo L."/>
            <person name="Vaario L.-M."/>
            <person name="Yamada A."/>
            <person name="Yan M."/>
            <person name="Wang P."/>
            <person name="Xu J."/>
            <person name="Bruns T."/>
            <person name="Baldrian P."/>
            <person name="Vilgalys R."/>
            <person name="Henrissat B."/>
            <person name="Grigoriev I.V."/>
            <person name="Hibbett D."/>
            <person name="Nagy L.G."/>
            <person name="Martin F.M."/>
        </authorList>
    </citation>
    <scope>NUCLEOTIDE SEQUENCE</scope>
    <source>
        <strain evidence="1">Prilba</strain>
    </source>
</reference>
<protein>
    <submittedName>
        <fullName evidence="1">Uncharacterized protein</fullName>
    </submittedName>
</protein>
<dbReference type="OrthoDB" id="10006270at2759"/>
<evidence type="ECO:0000313" key="2">
    <source>
        <dbReference type="Proteomes" id="UP000759537"/>
    </source>
</evidence>
<proteinExistence type="predicted"/>
<name>A0A9P5K212_9AGAM</name>
<dbReference type="InterPro" id="IPR011990">
    <property type="entry name" value="TPR-like_helical_dom_sf"/>
</dbReference>
<comment type="caution">
    <text evidence="1">The sequence shown here is derived from an EMBL/GenBank/DDBJ whole genome shotgun (WGS) entry which is preliminary data.</text>
</comment>
<sequence>MSIICRYLAAQCLVRQGKWGEATEMLGEANSLQLECDVAGLWTAGYGFLSGVFQFVVYPHIVDLFARLASSSSASSPHLAGSL</sequence>
<evidence type="ECO:0000313" key="1">
    <source>
        <dbReference type="EMBL" id="KAF8474420.1"/>
    </source>
</evidence>
<accession>A0A9P5K212</accession>
<dbReference type="AlphaFoldDB" id="A0A9P5K212"/>
<dbReference type="Gene3D" id="1.25.40.10">
    <property type="entry name" value="Tetratricopeptide repeat domain"/>
    <property type="match status" value="1"/>
</dbReference>
<gene>
    <name evidence="1" type="ORF">DFH94DRAFT_129298</name>
</gene>
<dbReference type="EMBL" id="WHVB01000017">
    <property type="protein sequence ID" value="KAF8474420.1"/>
    <property type="molecule type" value="Genomic_DNA"/>
</dbReference>